<keyword evidence="9 11" id="KW-0012">Acyltransferase</keyword>
<dbReference type="InterPro" id="IPR039859">
    <property type="entry name" value="PFA4/ZDH16/20/ERF2-like"/>
</dbReference>
<organism evidence="15 16">
    <name type="scientific">Humicola insolens</name>
    <name type="common">Soft-rot fungus</name>
    <dbReference type="NCBI Taxonomy" id="85995"/>
    <lineage>
        <taxon>Eukaryota</taxon>
        <taxon>Fungi</taxon>
        <taxon>Dikarya</taxon>
        <taxon>Ascomycota</taxon>
        <taxon>Pezizomycotina</taxon>
        <taxon>Sordariomycetes</taxon>
        <taxon>Sordariomycetidae</taxon>
        <taxon>Sordariales</taxon>
        <taxon>Chaetomiaceae</taxon>
        <taxon>Mycothermus</taxon>
    </lineage>
</organism>
<evidence type="ECO:0000313" key="15">
    <source>
        <dbReference type="EMBL" id="KAL1835955.1"/>
    </source>
</evidence>
<dbReference type="HAMAP" id="MF_03199">
    <property type="entry name" value="DHHC_PAT_PFA4"/>
    <property type="match status" value="1"/>
</dbReference>
<evidence type="ECO:0000259" key="14">
    <source>
        <dbReference type="Pfam" id="PF01529"/>
    </source>
</evidence>
<evidence type="ECO:0000256" key="9">
    <source>
        <dbReference type="ARBA" id="ARBA00023315"/>
    </source>
</evidence>
<comment type="caution">
    <text evidence="15">The sequence shown here is derived from an EMBL/GenBank/DDBJ whole genome shotgun (WGS) entry which is preliminary data.</text>
</comment>
<dbReference type="EMBL" id="JAZGSY010000496">
    <property type="protein sequence ID" value="KAL1835955.1"/>
    <property type="molecule type" value="Genomic_DNA"/>
</dbReference>
<feature type="region of interest" description="Disordered" evidence="13">
    <location>
        <begin position="344"/>
        <end position="371"/>
    </location>
</feature>
<comment type="domain">
    <text evidence="11 12">The DHHC domain is required for palmitoyltransferase activity.</text>
</comment>
<keyword evidence="4 11" id="KW-0256">Endoplasmic reticulum</keyword>
<feature type="transmembrane region" description="Helical" evidence="11 12">
    <location>
        <begin position="163"/>
        <end position="182"/>
    </location>
</feature>
<evidence type="ECO:0000256" key="5">
    <source>
        <dbReference type="ARBA" id="ARBA00022989"/>
    </source>
</evidence>
<evidence type="ECO:0000256" key="8">
    <source>
        <dbReference type="ARBA" id="ARBA00023288"/>
    </source>
</evidence>
<comment type="subcellular location">
    <subcellularLocation>
        <location evidence="11">Endoplasmic reticulum membrane</location>
        <topology evidence="11">Multi-pass membrane protein</topology>
    </subcellularLocation>
    <subcellularLocation>
        <location evidence="1">Membrane</location>
        <topology evidence="1">Multi-pass membrane protein</topology>
    </subcellularLocation>
</comment>
<evidence type="ECO:0000256" key="2">
    <source>
        <dbReference type="ARBA" id="ARBA00022679"/>
    </source>
</evidence>
<keyword evidence="7 11" id="KW-0564">Palmitate</keyword>
<dbReference type="Pfam" id="PF01529">
    <property type="entry name" value="DHHC"/>
    <property type="match status" value="1"/>
</dbReference>
<evidence type="ECO:0000256" key="6">
    <source>
        <dbReference type="ARBA" id="ARBA00023136"/>
    </source>
</evidence>
<feature type="transmembrane region" description="Helical" evidence="11 12">
    <location>
        <begin position="12"/>
        <end position="31"/>
    </location>
</feature>
<evidence type="ECO:0000256" key="10">
    <source>
        <dbReference type="ARBA" id="ARBA00048048"/>
    </source>
</evidence>
<feature type="domain" description="Palmitoyltransferase DHHC" evidence="14">
    <location>
        <begin position="112"/>
        <end position="241"/>
    </location>
</feature>
<feature type="transmembrane region" description="Helical" evidence="11 12">
    <location>
        <begin position="51"/>
        <end position="67"/>
    </location>
</feature>
<feature type="compositionally biased region" description="Basic and acidic residues" evidence="13">
    <location>
        <begin position="348"/>
        <end position="357"/>
    </location>
</feature>
<accession>A0ABR3V2L3</accession>
<feature type="active site" description="S-palmitoyl cysteine intermediate" evidence="11">
    <location>
        <position position="145"/>
    </location>
</feature>
<keyword evidence="8 11" id="KW-0449">Lipoprotein</keyword>
<proteinExistence type="inferred from homology"/>
<name>A0ABR3V2L3_HUMIN</name>
<dbReference type="EC" id="2.3.1.225" evidence="11"/>
<dbReference type="Proteomes" id="UP001583172">
    <property type="component" value="Unassembled WGS sequence"/>
</dbReference>
<evidence type="ECO:0000256" key="13">
    <source>
        <dbReference type="SAM" id="MobiDB-lite"/>
    </source>
</evidence>
<keyword evidence="5 11" id="KW-1133">Transmembrane helix</keyword>
<protein>
    <recommendedName>
        <fullName evidence="11">Palmitoyltransferase PFA4</fullName>
        <ecNumber evidence="11">2.3.1.225</ecNumber>
    </recommendedName>
    <alternativeName>
        <fullName evidence="11">Protein S-acyltransferase</fullName>
        <shortName evidence="11">PAT</shortName>
    </alternativeName>
    <alternativeName>
        <fullName evidence="11">Protein fatty acyltransferase 4</fullName>
    </alternativeName>
</protein>
<comment type="catalytic activity">
    <reaction evidence="10 11 12">
        <text>L-cysteinyl-[protein] + hexadecanoyl-CoA = S-hexadecanoyl-L-cysteinyl-[protein] + CoA</text>
        <dbReference type="Rhea" id="RHEA:36683"/>
        <dbReference type="Rhea" id="RHEA-COMP:10131"/>
        <dbReference type="Rhea" id="RHEA-COMP:11032"/>
        <dbReference type="ChEBI" id="CHEBI:29950"/>
        <dbReference type="ChEBI" id="CHEBI:57287"/>
        <dbReference type="ChEBI" id="CHEBI:57379"/>
        <dbReference type="ChEBI" id="CHEBI:74151"/>
        <dbReference type="EC" id="2.3.1.225"/>
    </reaction>
</comment>
<dbReference type="InterPro" id="IPR033682">
    <property type="entry name" value="PFA4"/>
</dbReference>
<evidence type="ECO:0000256" key="11">
    <source>
        <dbReference type="HAMAP-Rule" id="MF_03199"/>
    </source>
</evidence>
<keyword evidence="2 11" id="KW-0808">Transferase</keyword>
<comment type="function">
    <text evidence="11">Mediates the reversible addition of palmitate to target proteins, thereby regulating their membrane association and biological function.</text>
</comment>
<comment type="similarity">
    <text evidence="11">Belongs to the DHHC palmitoyltransferase family. PFA4 subfamily.</text>
</comment>
<evidence type="ECO:0000313" key="16">
    <source>
        <dbReference type="Proteomes" id="UP001583172"/>
    </source>
</evidence>
<gene>
    <name evidence="11" type="primary">PFA4</name>
    <name evidence="15" type="ORF">VTJ49DRAFT_5766</name>
</gene>
<keyword evidence="16" id="KW-1185">Reference proteome</keyword>
<keyword evidence="6 11" id="KW-0472">Membrane</keyword>
<reference evidence="15 16" key="1">
    <citation type="journal article" date="2024" name="Commun. Biol.">
        <title>Comparative genomic analysis of thermophilic fungi reveals convergent evolutionary adaptations and gene losses.</title>
        <authorList>
            <person name="Steindorff A.S."/>
            <person name="Aguilar-Pontes M.V."/>
            <person name="Robinson A.J."/>
            <person name="Andreopoulos B."/>
            <person name="LaButti K."/>
            <person name="Kuo A."/>
            <person name="Mondo S."/>
            <person name="Riley R."/>
            <person name="Otillar R."/>
            <person name="Haridas S."/>
            <person name="Lipzen A."/>
            <person name="Grimwood J."/>
            <person name="Schmutz J."/>
            <person name="Clum A."/>
            <person name="Reid I.D."/>
            <person name="Moisan M.C."/>
            <person name="Butler G."/>
            <person name="Nguyen T.T.M."/>
            <person name="Dewar K."/>
            <person name="Conant G."/>
            <person name="Drula E."/>
            <person name="Henrissat B."/>
            <person name="Hansel C."/>
            <person name="Singer S."/>
            <person name="Hutchinson M.I."/>
            <person name="de Vries R.P."/>
            <person name="Natvig D.O."/>
            <person name="Powell A.J."/>
            <person name="Tsang A."/>
            <person name="Grigoriev I.V."/>
        </authorList>
    </citation>
    <scope>NUCLEOTIDE SEQUENCE [LARGE SCALE GENOMIC DNA]</scope>
    <source>
        <strain evidence="15 16">CBS 620.91</strain>
    </source>
</reference>
<dbReference type="PROSITE" id="PS50216">
    <property type="entry name" value="DHHC"/>
    <property type="match status" value="1"/>
</dbReference>
<feature type="compositionally biased region" description="Low complexity" evidence="13">
    <location>
        <begin position="83"/>
        <end position="96"/>
    </location>
</feature>
<evidence type="ECO:0000256" key="7">
    <source>
        <dbReference type="ARBA" id="ARBA00023139"/>
    </source>
</evidence>
<evidence type="ECO:0000256" key="4">
    <source>
        <dbReference type="ARBA" id="ARBA00022824"/>
    </source>
</evidence>
<feature type="transmembrane region" description="Helical" evidence="11 12">
    <location>
        <begin position="202"/>
        <end position="224"/>
    </location>
</feature>
<keyword evidence="3 11" id="KW-0812">Transmembrane</keyword>
<feature type="region of interest" description="Disordered" evidence="13">
    <location>
        <begin position="83"/>
        <end position="111"/>
    </location>
</feature>
<feature type="region of interest" description="Disordered" evidence="13">
    <location>
        <begin position="425"/>
        <end position="512"/>
    </location>
</feature>
<sequence>MASIKTGPSTRGLHLVYIPAVCALIAFLGYFSQYLFNSDPNIAPGPLTRRQSLSFNSLLVCLWWCYYRACTVDPGRYVFSKSQPSDSSSTSSQSPDAQPHPPPPGTTTTTKTTTRWCKKCTNPKPLRAHHCRHCARCIPKMDHHCPWTGNCVSMQSFPDFLRFLIYTNLSLWYLASLLWPRLASVWADRNLPAYLGPSAASLAGLAVLALVHFVTSTALAIMLITTVRSWVTNCTMIEAWEIERHEAAVARAESGDYDDTLAGSGDEPFWGDDTSVLRARLARIEFPYDMGIFANMAQAMGTRNPLRWFLPVFGGHPVVDNARPGTGTGWRWEENGFNDLPGMWPPPDPDKMRRDALQQKQQQQRRLSDTGGGFLVDYDAYQTPEELKAAFARRQQEDLLRRQRMREKSQQQQAGIVAELEELDGGDAGYDAGSRHHSHTQWTNSDGDRLWDYGVDEYAEDDRPSSPVPVHAAETDDAYYHNNRSNNDDDDVPLGELIRRRKGLRKGHDDED</sequence>
<evidence type="ECO:0000256" key="3">
    <source>
        <dbReference type="ARBA" id="ARBA00022692"/>
    </source>
</evidence>
<dbReference type="PANTHER" id="PTHR12246">
    <property type="entry name" value="PALMITOYLTRANSFERASE ZDHHC16"/>
    <property type="match status" value="1"/>
</dbReference>
<evidence type="ECO:0000256" key="12">
    <source>
        <dbReference type="RuleBase" id="RU079119"/>
    </source>
</evidence>
<evidence type="ECO:0000256" key="1">
    <source>
        <dbReference type="ARBA" id="ARBA00004141"/>
    </source>
</evidence>
<dbReference type="InterPro" id="IPR001594">
    <property type="entry name" value="Palmitoyltrfase_DHHC"/>
</dbReference>